<evidence type="ECO:0000313" key="11">
    <source>
        <dbReference type="EMBL" id="CAI0420835.1"/>
    </source>
</evidence>
<dbReference type="InterPro" id="IPR036396">
    <property type="entry name" value="Cyt_P450_sf"/>
</dbReference>
<evidence type="ECO:0000256" key="3">
    <source>
        <dbReference type="ARBA" id="ARBA00022617"/>
    </source>
</evidence>
<comment type="cofactor">
    <cofactor evidence="1 8">
        <name>heme</name>
        <dbReference type="ChEBI" id="CHEBI:30413"/>
    </cofactor>
</comment>
<dbReference type="FunFam" id="1.10.630.10:FF:000043">
    <property type="entry name" value="Cytochrome P450 99A2"/>
    <property type="match status" value="1"/>
</dbReference>
<evidence type="ECO:0008006" key="13">
    <source>
        <dbReference type="Google" id="ProtNLM"/>
    </source>
</evidence>
<keyword evidence="10" id="KW-0472">Membrane</keyword>
<sequence>MEQLRELSATSTFLPVLTSTILLLLSISLLIRKVTSSSSPGPPPPPGPWRLPVIGNLHQLVSSLPHQRLRHLARKYGPDVMSLQLGELPHLVVSSSQAAREVMKTHDVIFASRPSLLGADMVMYAGSDLVFTAYTETYKHLRKACVSELLGAGRVKYFSPVREAEMADFIDSLSLKAAAGEAVDIGKEAFWLSTRVTCQTALGKAMELDDGFLKMVENVSDILGGFKVSDLFPSMKFLAVISGYKGKLRKMHSEAESMLDQIINEHKEKRAAAKSRGSIDSSTAPDDLVDVLLNLQESGTLHFNLTTKNIKGALLEVFLAGVETSSTTIDWMMAEMMKDQRVLRKAQEEVRQVYSGKFNVDESSLHELKYLDSVVKESLRLHPPVPLLIPRESREKVEICGYEIPAKTKVIVNAWTIGRDPHYWKEPEKFYPERFLDCLTDYKGNDFEFIPFGAGRRMCPGMHYASIFIKLTFANLLYHFDWKFAEGMGPENLDMAEIFGLTVRRKSSLCLIPVSRDAMV</sequence>
<dbReference type="GO" id="GO:0005506">
    <property type="term" value="F:iron ion binding"/>
    <property type="evidence" value="ECO:0007669"/>
    <property type="project" value="InterPro"/>
</dbReference>
<evidence type="ECO:0000256" key="7">
    <source>
        <dbReference type="ARBA" id="ARBA00023033"/>
    </source>
</evidence>
<evidence type="ECO:0000256" key="5">
    <source>
        <dbReference type="ARBA" id="ARBA00023002"/>
    </source>
</evidence>
<dbReference type="SUPFAM" id="SSF48264">
    <property type="entry name" value="Cytochrome P450"/>
    <property type="match status" value="1"/>
</dbReference>
<dbReference type="PRINTS" id="PR00463">
    <property type="entry name" value="EP450I"/>
</dbReference>
<keyword evidence="4 8" id="KW-0479">Metal-binding</keyword>
<dbReference type="InterPro" id="IPR001128">
    <property type="entry name" value="Cyt_P450"/>
</dbReference>
<dbReference type="InterPro" id="IPR002401">
    <property type="entry name" value="Cyt_P450_E_grp-I"/>
</dbReference>
<protein>
    <recommendedName>
        <fullName evidence="13">Cytochrome P450</fullName>
    </recommendedName>
</protein>
<dbReference type="GO" id="GO:0020037">
    <property type="term" value="F:heme binding"/>
    <property type="evidence" value="ECO:0007669"/>
    <property type="project" value="InterPro"/>
</dbReference>
<name>A0AAV0KG14_9ROSI</name>
<comment type="caution">
    <text evidence="11">The sequence shown here is derived from an EMBL/GenBank/DDBJ whole genome shotgun (WGS) entry which is preliminary data.</text>
</comment>
<evidence type="ECO:0000256" key="1">
    <source>
        <dbReference type="ARBA" id="ARBA00001971"/>
    </source>
</evidence>
<dbReference type="Proteomes" id="UP001154282">
    <property type="component" value="Unassembled WGS sequence"/>
</dbReference>
<keyword evidence="3 8" id="KW-0349">Heme</keyword>
<dbReference type="Gene3D" id="1.10.630.10">
    <property type="entry name" value="Cytochrome P450"/>
    <property type="match status" value="1"/>
</dbReference>
<dbReference type="GO" id="GO:0016705">
    <property type="term" value="F:oxidoreductase activity, acting on paired donors, with incorporation or reduction of molecular oxygen"/>
    <property type="evidence" value="ECO:0007669"/>
    <property type="project" value="InterPro"/>
</dbReference>
<dbReference type="GO" id="GO:0004497">
    <property type="term" value="F:monooxygenase activity"/>
    <property type="evidence" value="ECO:0007669"/>
    <property type="project" value="UniProtKB-KW"/>
</dbReference>
<evidence type="ECO:0000256" key="2">
    <source>
        <dbReference type="ARBA" id="ARBA00010617"/>
    </source>
</evidence>
<keyword evidence="12" id="KW-1185">Reference proteome</keyword>
<keyword evidence="10" id="KW-1133">Transmembrane helix</keyword>
<keyword evidence="7 9" id="KW-0503">Monooxygenase</keyword>
<gene>
    <name evidence="11" type="ORF">LITE_LOCUS18516</name>
</gene>
<dbReference type="EMBL" id="CAMGYJ010000005">
    <property type="protein sequence ID" value="CAI0420835.1"/>
    <property type="molecule type" value="Genomic_DNA"/>
</dbReference>
<comment type="similarity">
    <text evidence="2 9">Belongs to the cytochrome P450 family.</text>
</comment>
<dbReference type="PANTHER" id="PTHR47955">
    <property type="entry name" value="CYTOCHROME P450 FAMILY 71 PROTEIN"/>
    <property type="match status" value="1"/>
</dbReference>
<keyword evidence="5 9" id="KW-0560">Oxidoreductase</keyword>
<reference evidence="11" key="1">
    <citation type="submission" date="2022-08" db="EMBL/GenBank/DDBJ databases">
        <authorList>
            <person name="Gutierrez-Valencia J."/>
        </authorList>
    </citation>
    <scope>NUCLEOTIDE SEQUENCE</scope>
</reference>
<evidence type="ECO:0000256" key="4">
    <source>
        <dbReference type="ARBA" id="ARBA00022723"/>
    </source>
</evidence>
<dbReference type="PROSITE" id="PS00086">
    <property type="entry name" value="CYTOCHROME_P450"/>
    <property type="match status" value="1"/>
</dbReference>
<dbReference type="CDD" id="cd11072">
    <property type="entry name" value="CYP71-like"/>
    <property type="match status" value="1"/>
</dbReference>
<proteinExistence type="inferred from homology"/>
<evidence type="ECO:0000256" key="10">
    <source>
        <dbReference type="SAM" id="Phobius"/>
    </source>
</evidence>
<feature type="binding site" description="axial binding residue" evidence="8">
    <location>
        <position position="459"/>
    </location>
    <ligand>
        <name>heme</name>
        <dbReference type="ChEBI" id="CHEBI:30413"/>
    </ligand>
    <ligandPart>
        <name>Fe</name>
        <dbReference type="ChEBI" id="CHEBI:18248"/>
    </ligandPart>
</feature>
<dbReference type="PRINTS" id="PR00385">
    <property type="entry name" value="P450"/>
</dbReference>
<keyword evidence="10" id="KW-0812">Transmembrane</keyword>
<keyword evidence="6 8" id="KW-0408">Iron</keyword>
<evidence type="ECO:0000256" key="8">
    <source>
        <dbReference type="PIRSR" id="PIRSR602401-1"/>
    </source>
</evidence>
<dbReference type="Pfam" id="PF00067">
    <property type="entry name" value="p450"/>
    <property type="match status" value="1"/>
</dbReference>
<accession>A0AAV0KG14</accession>
<evidence type="ECO:0000313" key="12">
    <source>
        <dbReference type="Proteomes" id="UP001154282"/>
    </source>
</evidence>
<dbReference type="PANTHER" id="PTHR47955:SF8">
    <property type="entry name" value="CYTOCHROME P450 71D11-LIKE"/>
    <property type="match status" value="1"/>
</dbReference>
<organism evidence="11 12">
    <name type="scientific">Linum tenue</name>
    <dbReference type="NCBI Taxonomy" id="586396"/>
    <lineage>
        <taxon>Eukaryota</taxon>
        <taxon>Viridiplantae</taxon>
        <taxon>Streptophyta</taxon>
        <taxon>Embryophyta</taxon>
        <taxon>Tracheophyta</taxon>
        <taxon>Spermatophyta</taxon>
        <taxon>Magnoliopsida</taxon>
        <taxon>eudicotyledons</taxon>
        <taxon>Gunneridae</taxon>
        <taxon>Pentapetalae</taxon>
        <taxon>rosids</taxon>
        <taxon>fabids</taxon>
        <taxon>Malpighiales</taxon>
        <taxon>Linaceae</taxon>
        <taxon>Linum</taxon>
    </lineage>
</organism>
<evidence type="ECO:0000256" key="9">
    <source>
        <dbReference type="RuleBase" id="RU000461"/>
    </source>
</evidence>
<evidence type="ECO:0000256" key="6">
    <source>
        <dbReference type="ARBA" id="ARBA00023004"/>
    </source>
</evidence>
<dbReference type="AlphaFoldDB" id="A0AAV0KG14"/>
<dbReference type="InterPro" id="IPR017972">
    <property type="entry name" value="Cyt_P450_CS"/>
</dbReference>
<feature type="transmembrane region" description="Helical" evidence="10">
    <location>
        <begin position="12"/>
        <end position="31"/>
    </location>
</feature>